<dbReference type="PROSITE" id="PS50088">
    <property type="entry name" value="ANK_REPEAT"/>
    <property type="match status" value="2"/>
</dbReference>
<evidence type="ECO:0000313" key="5">
    <source>
        <dbReference type="Proteomes" id="UP001458880"/>
    </source>
</evidence>
<comment type="caution">
    <text evidence="4">The sequence shown here is derived from an EMBL/GenBank/DDBJ whole genome shotgun (WGS) entry which is preliminary data.</text>
</comment>
<organism evidence="4 5">
    <name type="scientific">Popillia japonica</name>
    <name type="common">Japanese beetle</name>
    <dbReference type="NCBI Taxonomy" id="7064"/>
    <lineage>
        <taxon>Eukaryota</taxon>
        <taxon>Metazoa</taxon>
        <taxon>Ecdysozoa</taxon>
        <taxon>Arthropoda</taxon>
        <taxon>Hexapoda</taxon>
        <taxon>Insecta</taxon>
        <taxon>Pterygota</taxon>
        <taxon>Neoptera</taxon>
        <taxon>Endopterygota</taxon>
        <taxon>Coleoptera</taxon>
        <taxon>Polyphaga</taxon>
        <taxon>Scarabaeiformia</taxon>
        <taxon>Scarabaeidae</taxon>
        <taxon>Rutelinae</taxon>
        <taxon>Popillia</taxon>
    </lineage>
</organism>
<dbReference type="AlphaFoldDB" id="A0AAW1MCA9"/>
<accession>A0AAW1MCA9</accession>
<keyword evidence="1" id="KW-0677">Repeat</keyword>
<dbReference type="Gene3D" id="1.25.40.20">
    <property type="entry name" value="Ankyrin repeat-containing domain"/>
    <property type="match status" value="2"/>
</dbReference>
<dbReference type="SMART" id="SM00248">
    <property type="entry name" value="ANK"/>
    <property type="match status" value="3"/>
</dbReference>
<dbReference type="EMBL" id="JASPKY010000067">
    <property type="protein sequence ID" value="KAK9743614.1"/>
    <property type="molecule type" value="Genomic_DNA"/>
</dbReference>
<feature type="repeat" description="ANK" evidence="3">
    <location>
        <begin position="68"/>
        <end position="95"/>
    </location>
</feature>
<dbReference type="Pfam" id="PF12796">
    <property type="entry name" value="Ank_2"/>
    <property type="match status" value="1"/>
</dbReference>
<protein>
    <submittedName>
        <fullName evidence="4">Ankyrin repeats (3 copies)</fullName>
    </submittedName>
</protein>
<reference evidence="4 5" key="1">
    <citation type="journal article" date="2024" name="BMC Genomics">
        <title>De novo assembly and annotation of Popillia japonica's genome with initial clues to its potential as an invasive pest.</title>
        <authorList>
            <person name="Cucini C."/>
            <person name="Boschi S."/>
            <person name="Funari R."/>
            <person name="Cardaioli E."/>
            <person name="Iannotti N."/>
            <person name="Marturano G."/>
            <person name="Paoli F."/>
            <person name="Bruttini M."/>
            <person name="Carapelli A."/>
            <person name="Frati F."/>
            <person name="Nardi F."/>
        </authorList>
    </citation>
    <scope>NUCLEOTIDE SEQUENCE [LARGE SCALE GENOMIC DNA]</scope>
    <source>
        <strain evidence="4">DMR45628</strain>
    </source>
</reference>
<dbReference type="PROSITE" id="PS50297">
    <property type="entry name" value="ANK_REP_REGION"/>
    <property type="match status" value="1"/>
</dbReference>
<dbReference type="SUPFAM" id="SSF48403">
    <property type="entry name" value="Ankyrin repeat"/>
    <property type="match status" value="1"/>
</dbReference>
<dbReference type="PANTHER" id="PTHR24198:SF165">
    <property type="entry name" value="ANKYRIN REPEAT-CONTAINING PROTEIN-RELATED"/>
    <property type="match status" value="1"/>
</dbReference>
<name>A0AAW1MCA9_POPJA</name>
<keyword evidence="2 3" id="KW-0040">ANK repeat</keyword>
<dbReference type="PANTHER" id="PTHR24198">
    <property type="entry name" value="ANKYRIN REPEAT AND PROTEIN KINASE DOMAIN-CONTAINING PROTEIN"/>
    <property type="match status" value="1"/>
</dbReference>
<evidence type="ECO:0000256" key="3">
    <source>
        <dbReference type="PROSITE-ProRule" id="PRU00023"/>
    </source>
</evidence>
<dbReference type="InterPro" id="IPR036770">
    <property type="entry name" value="Ankyrin_rpt-contain_sf"/>
</dbReference>
<evidence type="ECO:0000313" key="4">
    <source>
        <dbReference type="EMBL" id="KAK9743614.1"/>
    </source>
</evidence>
<proteinExistence type="predicted"/>
<feature type="repeat" description="ANK" evidence="3">
    <location>
        <begin position="96"/>
        <end position="128"/>
    </location>
</feature>
<evidence type="ECO:0000256" key="1">
    <source>
        <dbReference type="ARBA" id="ARBA00022737"/>
    </source>
</evidence>
<dbReference type="Proteomes" id="UP001458880">
    <property type="component" value="Unassembled WGS sequence"/>
</dbReference>
<gene>
    <name evidence="4" type="ORF">QE152_g8403</name>
</gene>
<sequence>MAVKLLLENNANSDITNINGETPLDVIVDKICADLDETNRENLAIISMILCEHVRKVNVNDEVVIKSFYWAAEKGHLNIIKLLVRHGINVNLQNYHGYTPLHIAVVNNHKGVVKTLLENGADIGVKTTDEARICEYS</sequence>
<evidence type="ECO:0000256" key="2">
    <source>
        <dbReference type="ARBA" id="ARBA00023043"/>
    </source>
</evidence>
<dbReference type="InterPro" id="IPR002110">
    <property type="entry name" value="Ankyrin_rpt"/>
</dbReference>
<keyword evidence="5" id="KW-1185">Reference proteome</keyword>